<proteinExistence type="predicted"/>
<dbReference type="EMBL" id="MHKD01000022">
    <property type="protein sequence ID" value="OGY83051.1"/>
    <property type="molecule type" value="Genomic_DNA"/>
</dbReference>
<evidence type="ECO:0000313" key="2">
    <source>
        <dbReference type="Proteomes" id="UP000176952"/>
    </source>
</evidence>
<evidence type="ECO:0008006" key="3">
    <source>
        <dbReference type="Google" id="ProtNLM"/>
    </source>
</evidence>
<dbReference type="Proteomes" id="UP000176952">
    <property type="component" value="Unassembled WGS sequence"/>
</dbReference>
<evidence type="ECO:0000313" key="1">
    <source>
        <dbReference type="EMBL" id="OGY83051.1"/>
    </source>
</evidence>
<organism evidence="1 2">
    <name type="scientific">Candidatus Kerfeldbacteria bacterium RIFCSPHIGHO2_12_FULL_48_17</name>
    <dbReference type="NCBI Taxonomy" id="1798542"/>
    <lineage>
        <taxon>Bacteria</taxon>
        <taxon>Candidatus Kerfeldiibacteriota</taxon>
    </lineage>
</organism>
<reference evidence="1 2" key="1">
    <citation type="journal article" date="2016" name="Nat. Commun.">
        <title>Thousands of microbial genomes shed light on interconnected biogeochemical processes in an aquifer system.</title>
        <authorList>
            <person name="Anantharaman K."/>
            <person name="Brown C.T."/>
            <person name="Hug L.A."/>
            <person name="Sharon I."/>
            <person name="Castelle C.J."/>
            <person name="Probst A.J."/>
            <person name="Thomas B.C."/>
            <person name="Singh A."/>
            <person name="Wilkins M.J."/>
            <person name="Karaoz U."/>
            <person name="Brodie E.L."/>
            <person name="Williams K.H."/>
            <person name="Hubbard S.S."/>
            <person name="Banfield J.F."/>
        </authorList>
    </citation>
    <scope>NUCLEOTIDE SEQUENCE [LARGE SCALE GENOMIC DNA]</scope>
</reference>
<name>A0A1G2B1I5_9BACT</name>
<comment type="caution">
    <text evidence="1">The sequence shown here is derived from an EMBL/GenBank/DDBJ whole genome shotgun (WGS) entry which is preliminary data.</text>
</comment>
<accession>A0A1G2B1I5</accession>
<protein>
    <recommendedName>
        <fullName evidence="3">DUF218 domain-containing protein</fullName>
    </recommendedName>
</protein>
<sequence>MMAGSFLLTKIAVLAISWTIWHWAQIDNNNRHAKYCGEKIGGNLMDFLVSPGNDKRHQAMIEGKVWNLYVNGYGSPPDPKTDGNLRHYMGAVKEFIAGRPDPRFRVFLVGPPTTRNDITEAQALKIVFEAVGVPDNVIEIIIIDDAIGPDGDTGARLNLERASQIMPQDLPAVFAFEHSRRFYMKWLARRYFKNIQAFLPVKFDAGSLRFQNQIKMATIKFALEVAAYYSPFIARFARAPLRKKHVEKCKAEVQEKIEKDLGRRK</sequence>
<dbReference type="AlphaFoldDB" id="A0A1G2B1I5"/>
<gene>
    <name evidence="1" type="ORF">A3F54_04445</name>
</gene>